<evidence type="ECO:0000313" key="7">
    <source>
        <dbReference type="Proteomes" id="UP001500235"/>
    </source>
</evidence>
<evidence type="ECO:0000259" key="5">
    <source>
        <dbReference type="Pfam" id="PF18317"/>
    </source>
</evidence>
<dbReference type="Gene3D" id="3.40.50.10860">
    <property type="entry name" value="Leucine Dehydrogenase, chain A, domain 1"/>
    <property type="match status" value="1"/>
</dbReference>
<feature type="domain" description="Shikimate dehydrogenase substrate binding N-terminal" evidence="4">
    <location>
        <begin position="10"/>
        <end position="93"/>
    </location>
</feature>
<dbReference type="InterPro" id="IPR036291">
    <property type="entry name" value="NAD(P)-bd_dom_sf"/>
</dbReference>
<comment type="caution">
    <text evidence="6">The sequence shown here is derived from an EMBL/GenBank/DDBJ whole genome shotgun (WGS) entry which is preliminary data.</text>
</comment>
<dbReference type="InterPro" id="IPR022893">
    <property type="entry name" value="Shikimate_DH_fam"/>
</dbReference>
<name>A0ABP7S8U8_9SPHN</name>
<dbReference type="CDD" id="cd01065">
    <property type="entry name" value="NAD_bind_Shikimate_DH"/>
    <property type="match status" value="1"/>
</dbReference>
<dbReference type="InterPro" id="IPR013708">
    <property type="entry name" value="Shikimate_DH-bd_N"/>
</dbReference>
<dbReference type="SUPFAM" id="SSF53223">
    <property type="entry name" value="Aminoacid dehydrogenase-like, N-terminal domain"/>
    <property type="match status" value="1"/>
</dbReference>
<dbReference type="PANTHER" id="PTHR21089">
    <property type="entry name" value="SHIKIMATE DEHYDROGENASE"/>
    <property type="match status" value="1"/>
</dbReference>
<feature type="domain" description="SDH C-terminal" evidence="5">
    <location>
        <begin position="256"/>
        <end position="279"/>
    </location>
</feature>
<reference evidence="7" key="1">
    <citation type="journal article" date="2019" name="Int. J. Syst. Evol. Microbiol.">
        <title>The Global Catalogue of Microorganisms (GCM) 10K type strain sequencing project: providing services to taxonomists for standard genome sequencing and annotation.</title>
        <authorList>
            <consortium name="The Broad Institute Genomics Platform"/>
            <consortium name="The Broad Institute Genome Sequencing Center for Infectious Disease"/>
            <person name="Wu L."/>
            <person name="Ma J."/>
        </authorList>
    </citation>
    <scope>NUCLEOTIDE SEQUENCE [LARGE SCALE GENOMIC DNA]</scope>
    <source>
        <strain evidence="7">JCM 17563</strain>
    </source>
</reference>
<evidence type="ECO:0000256" key="2">
    <source>
        <dbReference type="ARBA" id="ARBA00023002"/>
    </source>
</evidence>
<dbReference type="PANTHER" id="PTHR21089:SF1">
    <property type="entry name" value="BIFUNCTIONAL 3-DEHYDROQUINATE DEHYDRATASE_SHIKIMATE DEHYDROGENASE, CHLOROPLASTIC"/>
    <property type="match status" value="1"/>
</dbReference>
<evidence type="ECO:0000256" key="1">
    <source>
        <dbReference type="ARBA" id="ARBA00004871"/>
    </source>
</evidence>
<evidence type="ECO:0000256" key="3">
    <source>
        <dbReference type="ARBA" id="ARBA00023141"/>
    </source>
</evidence>
<accession>A0ABP7S8U8</accession>
<evidence type="ECO:0000259" key="4">
    <source>
        <dbReference type="Pfam" id="PF08501"/>
    </source>
</evidence>
<dbReference type="InterPro" id="IPR041121">
    <property type="entry name" value="SDH_C"/>
</dbReference>
<dbReference type="Pfam" id="PF08501">
    <property type="entry name" value="Shikimate_dh_N"/>
    <property type="match status" value="1"/>
</dbReference>
<dbReference type="Proteomes" id="UP001500235">
    <property type="component" value="Unassembled WGS sequence"/>
</dbReference>
<evidence type="ECO:0000313" key="6">
    <source>
        <dbReference type="EMBL" id="GAA4008264.1"/>
    </source>
</evidence>
<dbReference type="InterPro" id="IPR046346">
    <property type="entry name" value="Aminoacid_DH-like_N_sf"/>
</dbReference>
<sequence length="290" mass="31045">MTSPLPFAEVIGDPIGQSKSPLIHRFWLEKLGLRGDYRATRVGARDLPALLAERRRDPDWRGCNITMPLKEAALPLADRVSEEARLVKATNCLVPDRDGALVATNTDVDGVREAVRLGGSRQIACANHVATLFSLIGTGGAARAALAELKGAEITVFGRDEAKAAALSDEFGPGADYGFSNHIDALASEPSGGREPQRYDHIVINATSLGMRGHPPLAIRLDAFPANTVVIDMVYDPLETALLAEARRLGMVAVDGLAMLVGQAARAFELFFGHPAPRQHDAELRSLLTA</sequence>
<comment type="pathway">
    <text evidence="1">Metabolic intermediate biosynthesis; chorismate biosynthesis; chorismate from D-erythrose 4-phosphate and phosphoenolpyruvate: step 4/7.</text>
</comment>
<dbReference type="SUPFAM" id="SSF51735">
    <property type="entry name" value="NAD(P)-binding Rossmann-fold domains"/>
    <property type="match status" value="1"/>
</dbReference>
<organism evidence="6 7">
    <name type="scientific">Sphingomonas swuensis</name>
    <dbReference type="NCBI Taxonomy" id="977800"/>
    <lineage>
        <taxon>Bacteria</taxon>
        <taxon>Pseudomonadati</taxon>
        <taxon>Pseudomonadota</taxon>
        <taxon>Alphaproteobacteria</taxon>
        <taxon>Sphingomonadales</taxon>
        <taxon>Sphingomonadaceae</taxon>
        <taxon>Sphingomonas</taxon>
    </lineage>
</organism>
<keyword evidence="3" id="KW-0028">Amino-acid biosynthesis</keyword>
<dbReference type="Gene3D" id="3.40.50.720">
    <property type="entry name" value="NAD(P)-binding Rossmann-like Domain"/>
    <property type="match status" value="1"/>
</dbReference>
<proteinExistence type="predicted"/>
<keyword evidence="7" id="KW-1185">Reference proteome</keyword>
<dbReference type="Pfam" id="PF18317">
    <property type="entry name" value="SDH_C"/>
    <property type="match status" value="1"/>
</dbReference>
<protein>
    <submittedName>
        <fullName evidence="6">Shikimate dehydrogenase</fullName>
    </submittedName>
</protein>
<dbReference type="EMBL" id="BAABBQ010000001">
    <property type="protein sequence ID" value="GAA4008264.1"/>
    <property type="molecule type" value="Genomic_DNA"/>
</dbReference>
<gene>
    <name evidence="6" type="primary">aroE</name>
    <name evidence="6" type="ORF">GCM10022280_01220</name>
</gene>
<keyword evidence="3" id="KW-0057">Aromatic amino acid biosynthesis</keyword>
<keyword evidence="2" id="KW-0560">Oxidoreductase</keyword>